<dbReference type="PaxDb" id="589924-Ferp_1682"/>
<gene>
    <name evidence="10" type="ordered locus">Ferp_1682</name>
</gene>
<evidence type="ECO:0000313" key="10">
    <source>
        <dbReference type="EMBL" id="ADC65828.1"/>
    </source>
</evidence>
<dbReference type="HOGENOM" id="CLU_039929_2_0_2"/>
<dbReference type="AlphaFoldDB" id="D3RZB5"/>
<evidence type="ECO:0000256" key="1">
    <source>
        <dbReference type="ARBA" id="ARBA00004651"/>
    </source>
</evidence>
<evidence type="ECO:0000256" key="4">
    <source>
        <dbReference type="ARBA" id="ARBA00022692"/>
    </source>
</evidence>
<keyword evidence="3" id="KW-1003">Cell membrane</keyword>
<dbReference type="eggNOG" id="arCOG01270">
    <property type="taxonomic scope" value="Archaea"/>
</dbReference>
<evidence type="ECO:0000256" key="3">
    <source>
        <dbReference type="ARBA" id="ARBA00022475"/>
    </source>
</evidence>
<keyword evidence="6 9" id="KW-1133">Transmembrane helix</keyword>
<keyword evidence="5" id="KW-0029">Amino-acid transport</keyword>
<sequence>MALVENLISNLIYGLLLGTIYGISTMGLSIIFGVLRIVNVGHGAFVMIGAFTVYWLFVLYGVIPPAALFFALLFGMIIGFAIFYSGIKRLVDAPELATLLATFGYGLLIEELAKFFWGPEFYGYSWDVGSINLGITLIPYPKLLAALLSVFLAFSVYTFIRKTKFGMAIRAVVEDREGALACGINVNRIYALSFALGIALTMMGGVLVATYTPVGINVYMGGGYTLKAFVIAVLGGLASPIGSFYAGILFGLFENGSYTLLGLIPGIEPFAMTRFIAFVFLLIILLVRPTGLLRGEEL</sequence>
<evidence type="ECO:0000256" key="8">
    <source>
        <dbReference type="ARBA" id="ARBA00037998"/>
    </source>
</evidence>
<feature type="transmembrane region" description="Helical" evidence="9">
    <location>
        <begin position="189"/>
        <end position="209"/>
    </location>
</feature>
<proteinExistence type="inferred from homology"/>
<reference evidence="10 11" key="2">
    <citation type="journal article" date="2011" name="Stand. Genomic Sci.">
        <title>Complete genome sequence of Ferroglobus placidus AEDII12DO.</title>
        <authorList>
            <person name="Anderson I."/>
            <person name="Risso C."/>
            <person name="Holmes D."/>
            <person name="Lucas S."/>
            <person name="Copeland A."/>
            <person name="Lapidus A."/>
            <person name="Cheng J.F."/>
            <person name="Bruce D."/>
            <person name="Goodwin L."/>
            <person name="Pitluck S."/>
            <person name="Saunders E."/>
            <person name="Brettin T."/>
            <person name="Detter J.C."/>
            <person name="Han C."/>
            <person name="Tapia R."/>
            <person name="Larimer F."/>
            <person name="Land M."/>
            <person name="Hauser L."/>
            <person name="Woyke T."/>
            <person name="Lovley D."/>
            <person name="Kyrpides N."/>
            <person name="Ivanova N."/>
        </authorList>
    </citation>
    <scope>NUCLEOTIDE SEQUENCE [LARGE SCALE GENOMIC DNA]</scope>
    <source>
        <strain evidence="11">DSM 10642 / AEDII12DO</strain>
    </source>
</reference>
<feature type="transmembrane region" description="Helical" evidence="9">
    <location>
        <begin position="229"/>
        <end position="253"/>
    </location>
</feature>
<feature type="transmembrane region" description="Helical" evidence="9">
    <location>
        <begin position="66"/>
        <end position="84"/>
    </location>
</feature>
<keyword evidence="7 9" id="KW-0472">Membrane</keyword>
<protein>
    <submittedName>
        <fullName evidence="10">Inner-membrane translocator</fullName>
    </submittedName>
</protein>
<feature type="transmembrane region" description="Helical" evidence="9">
    <location>
        <begin position="137"/>
        <end position="160"/>
    </location>
</feature>
<dbReference type="GO" id="GO:0006865">
    <property type="term" value="P:amino acid transport"/>
    <property type="evidence" value="ECO:0007669"/>
    <property type="project" value="UniProtKB-KW"/>
</dbReference>
<evidence type="ECO:0000256" key="5">
    <source>
        <dbReference type="ARBA" id="ARBA00022970"/>
    </source>
</evidence>
<accession>D3RZB5</accession>
<organism evidence="10 11">
    <name type="scientific">Ferroglobus placidus (strain DSM 10642 / AEDII12DO)</name>
    <dbReference type="NCBI Taxonomy" id="589924"/>
    <lineage>
        <taxon>Archaea</taxon>
        <taxon>Methanobacteriati</taxon>
        <taxon>Methanobacteriota</taxon>
        <taxon>Archaeoglobi</taxon>
        <taxon>Archaeoglobales</taxon>
        <taxon>Archaeoglobaceae</taxon>
        <taxon>Ferroglobus</taxon>
    </lineage>
</organism>
<dbReference type="CDD" id="cd06582">
    <property type="entry name" value="TM_PBP1_LivH_like"/>
    <property type="match status" value="1"/>
</dbReference>
<dbReference type="InterPro" id="IPR001851">
    <property type="entry name" value="ABC_transp_permease"/>
</dbReference>
<evidence type="ECO:0000256" key="2">
    <source>
        <dbReference type="ARBA" id="ARBA00022448"/>
    </source>
</evidence>
<dbReference type="OrthoDB" id="43815at2157"/>
<dbReference type="Pfam" id="PF02653">
    <property type="entry name" value="BPD_transp_2"/>
    <property type="match status" value="1"/>
</dbReference>
<dbReference type="GO" id="GO:0022857">
    <property type="term" value="F:transmembrane transporter activity"/>
    <property type="evidence" value="ECO:0007669"/>
    <property type="project" value="InterPro"/>
</dbReference>
<dbReference type="EMBL" id="CP001899">
    <property type="protein sequence ID" value="ADC65828.1"/>
    <property type="molecule type" value="Genomic_DNA"/>
</dbReference>
<comment type="similarity">
    <text evidence="8">Belongs to the binding-protein-dependent transport system permease family. LivHM subfamily.</text>
</comment>
<feature type="transmembrane region" description="Helical" evidence="9">
    <location>
        <begin position="42"/>
        <end position="60"/>
    </location>
</feature>
<keyword evidence="11" id="KW-1185">Reference proteome</keyword>
<dbReference type="Proteomes" id="UP000002613">
    <property type="component" value="Chromosome"/>
</dbReference>
<feature type="transmembrane region" description="Helical" evidence="9">
    <location>
        <begin position="260"/>
        <end position="287"/>
    </location>
</feature>
<evidence type="ECO:0000256" key="7">
    <source>
        <dbReference type="ARBA" id="ARBA00023136"/>
    </source>
</evidence>
<evidence type="ECO:0000313" key="11">
    <source>
        <dbReference type="Proteomes" id="UP000002613"/>
    </source>
</evidence>
<keyword evidence="2" id="KW-0813">Transport</keyword>
<dbReference type="PANTHER" id="PTHR11795">
    <property type="entry name" value="BRANCHED-CHAIN AMINO ACID TRANSPORT SYSTEM PERMEASE PROTEIN LIVH"/>
    <property type="match status" value="1"/>
</dbReference>
<feature type="transmembrane region" description="Helical" evidence="9">
    <location>
        <begin position="12"/>
        <end position="35"/>
    </location>
</feature>
<dbReference type="RefSeq" id="WP_012966168.1">
    <property type="nucleotide sequence ID" value="NC_013849.1"/>
</dbReference>
<evidence type="ECO:0000256" key="9">
    <source>
        <dbReference type="SAM" id="Phobius"/>
    </source>
</evidence>
<name>D3RZB5_FERPA</name>
<reference evidence="11" key="1">
    <citation type="submission" date="2010-02" db="EMBL/GenBank/DDBJ databases">
        <title>Complete sequence of Ferroglobus placidus DSM 10642.</title>
        <authorList>
            <consortium name="US DOE Joint Genome Institute"/>
            <person name="Lucas S."/>
            <person name="Copeland A."/>
            <person name="Lapidus A."/>
            <person name="Cheng J.-F."/>
            <person name="Bruce D."/>
            <person name="Goodwin L."/>
            <person name="Pitluck S."/>
            <person name="Saunders E."/>
            <person name="Brettin T."/>
            <person name="Detter J.C."/>
            <person name="Han C."/>
            <person name="Tapia R."/>
            <person name="Larimer F."/>
            <person name="Land M."/>
            <person name="Hauser L."/>
            <person name="Kyrpides N."/>
            <person name="Ivanova N."/>
            <person name="Holmes D."/>
            <person name="Lovley D."/>
            <person name="Kyrpides N."/>
            <person name="Anderson I.J."/>
            <person name="Woyke T."/>
        </authorList>
    </citation>
    <scope>NUCLEOTIDE SEQUENCE [LARGE SCALE GENOMIC DNA]</scope>
    <source>
        <strain evidence="11">DSM 10642 / AEDII12DO</strain>
    </source>
</reference>
<evidence type="ECO:0000256" key="6">
    <source>
        <dbReference type="ARBA" id="ARBA00022989"/>
    </source>
</evidence>
<dbReference type="PANTHER" id="PTHR11795:SF445">
    <property type="entry name" value="AMINO ACID ABC TRANSPORTER PERMEASE PROTEIN"/>
    <property type="match status" value="1"/>
</dbReference>
<feature type="transmembrane region" description="Helical" evidence="9">
    <location>
        <begin position="96"/>
        <end position="117"/>
    </location>
</feature>
<keyword evidence="4 9" id="KW-0812">Transmembrane</keyword>
<dbReference type="STRING" id="589924.Ferp_1682"/>
<comment type="subcellular location">
    <subcellularLocation>
        <location evidence="1">Cell membrane</location>
        <topology evidence="1">Multi-pass membrane protein</topology>
    </subcellularLocation>
</comment>
<dbReference type="InterPro" id="IPR052157">
    <property type="entry name" value="BCAA_transport_permease"/>
</dbReference>
<dbReference type="GeneID" id="8779207"/>
<dbReference type="KEGG" id="fpl:Ferp_1682"/>
<dbReference type="GO" id="GO:0005886">
    <property type="term" value="C:plasma membrane"/>
    <property type="evidence" value="ECO:0007669"/>
    <property type="project" value="UniProtKB-SubCell"/>
</dbReference>